<organism evidence="1 2">
    <name type="scientific">Cetraspora pellucida</name>
    <dbReference type="NCBI Taxonomy" id="1433469"/>
    <lineage>
        <taxon>Eukaryota</taxon>
        <taxon>Fungi</taxon>
        <taxon>Fungi incertae sedis</taxon>
        <taxon>Mucoromycota</taxon>
        <taxon>Glomeromycotina</taxon>
        <taxon>Glomeromycetes</taxon>
        <taxon>Diversisporales</taxon>
        <taxon>Gigasporaceae</taxon>
        <taxon>Cetraspora</taxon>
    </lineage>
</organism>
<evidence type="ECO:0000313" key="1">
    <source>
        <dbReference type="EMBL" id="CAG8581613.1"/>
    </source>
</evidence>
<dbReference type="Proteomes" id="UP000789759">
    <property type="component" value="Unassembled WGS sequence"/>
</dbReference>
<dbReference type="PANTHER" id="PTHR10492">
    <property type="match status" value="1"/>
</dbReference>
<keyword evidence="2" id="KW-1185">Reference proteome</keyword>
<comment type="caution">
    <text evidence="1">The sequence shown here is derived from an EMBL/GenBank/DDBJ whole genome shotgun (WGS) entry which is preliminary data.</text>
</comment>
<proteinExistence type="predicted"/>
<evidence type="ECO:0000313" key="2">
    <source>
        <dbReference type="Proteomes" id="UP000789759"/>
    </source>
</evidence>
<dbReference type="AlphaFoldDB" id="A0A9N9BZT9"/>
<name>A0A9N9BZT9_9GLOM</name>
<dbReference type="PANTHER" id="PTHR10492:SF57">
    <property type="entry name" value="ATP-DEPENDENT DNA HELICASE"/>
    <property type="match status" value="1"/>
</dbReference>
<dbReference type="OrthoDB" id="1728974at2759"/>
<dbReference type="EMBL" id="CAJVQA010003715">
    <property type="protein sequence ID" value="CAG8581613.1"/>
    <property type="molecule type" value="Genomic_DNA"/>
</dbReference>
<accession>A0A9N9BZT9</accession>
<sequence>MNIETTLTAWFKANQKYSEAHTLTYGNFFYCWVYNKWHKEWKPKKKGHTIGQMYFVHPKAGEHYYLRMLLTVVYGAISFEDLHMINNVHYPTFKDVCKALEASQLQLGSQMHYLFATILMFCYPTNPELLWQKYIIAFSDDIMFQARIDAKKNHTICISNDNIYNIALHQLEHILVQNGTSLKNFPNMPIPASLPEDLLRHN</sequence>
<reference evidence="1" key="1">
    <citation type="submission" date="2021-06" db="EMBL/GenBank/DDBJ databases">
        <authorList>
            <person name="Kallberg Y."/>
            <person name="Tangrot J."/>
            <person name="Rosling A."/>
        </authorList>
    </citation>
    <scope>NUCLEOTIDE SEQUENCE</scope>
    <source>
        <strain evidence="1">FL966</strain>
    </source>
</reference>
<protein>
    <submittedName>
        <fullName evidence="1">14064_t:CDS:1</fullName>
    </submittedName>
</protein>
<gene>
    <name evidence="1" type="ORF">CPELLU_LOCUS6115</name>
</gene>